<dbReference type="InterPro" id="IPR023393">
    <property type="entry name" value="START-like_dom_sf"/>
</dbReference>
<dbReference type="EMBL" id="AGUD01000019">
    <property type="protein sequence ID" value="EHN12522.1"/>
    <property type="molecule type" value="Genomic_DNA"/>
</dbReference>
<dbReference type="SUPFAM" id="SSF55961">
    <property type="entry name" value="Bet v1-like"/>
    <property type="match status" value="1"/>
</dbReference>
<proteinExistence type="predicted"/>
<reference evidence="1 2" key="1">
    <citation type="journal article" date="2013" name="Biodegradation">
        <title>Quantitative proteomic analysis of ibuprofen-degrading Patulibacter sp. strain I11.</title>
        <authorList>
            <person name="Almeida B."/>
            <person name="Kjeldal H."/>
            <person name="Lolas I."/>
            <person name="Knudsen A.D."/>
            <person name="Carvalho G."/>
            <person name="Nielsen K.L."/>
            <person name="Barreto Crespo M.T."/>
            <person name="Stensballe A."/>
            <person name="Nielsen J.L."/>
        </authorList>
    </citation>
    <scope>NUCLEOTIDE SEQUENCE [LARGE SCALE GENOMIC DNA]</scope>
    <source>
        <strain evidence="1 2">I11</strain>
    </source>
</reference>
<evidence type="ECO:0000313" key="1">
    <source>
        <dbReference type="EMBL" id="EHN12522.1"/>
    </source>
</evidence>
<evidence type="ECO:0008006" key="3">
    <source>
        <dbReference type="Google" id="ProtNLM"/>
    </source>
</evidence>
<sequence length="124" mass="13343">MELHHAEHVAADPGRLYAALADVDNLPRYVPQVRAAHATGDGHVQVEARYGGHTQTGQAWFRADESARAIEWGTDGGPYHGRLAVEPDGDGSRLTLSLTATHGDPDRDVAATLDAIRRLVEAEV</sequence>
<dbReference type="Gene3D" id="3.30.530.20">
    <property type="match status" value="1"/>
</dbReference>
<comment type="caution">
    <text evidence="1">The sequence shown here is derived from an EMBL/GenBank/DDBJ whole genome shotgun (WGS) entry which is preliminary data.</text>
</comment>
<organism evidence="1 2">
    <name type="scientific">Patulibacter medicamentivorans</name>
    <dbReference type="NCBI Taxonomy" id="1097667"/>
    <lineage>
        <taxon>Bacteria</taxon>
        <taxon>Bacillati</taxon>
        <taxon>Actinomycetota</taxon>
        <taxon>Thermoleophilia</taxon>
        <taxon>Solirubrobacterales</taxon>
        <taxon>Patulibacteraceae</taxon>
        <taxon>Patulibacter</taxon>
    </lineage>
</organism>
<gene>
    <name evidence="1" type="ORF">PAI11_05450</name>
</gene>
<name>H0E183_9ACTN</name>
<accession>H0E183</accession>
<dbReference type="RefSeq" id="WP_007570619.1">
    <property type="nucleotide sequence ID" value="NZ_AGUD01000019.1"/>
</dbReference>
<dbReference type="CDD" id="cd07812">
    <property type="entry name" value="SRPBCC"/>
    <property type="match status" value="1"/>
</dbReference>
<dbReference type="Pfam" id="PF10604">
    <property type="entry name" value="Polyketide_cyc2"/>
    <property type="match status" value="1"/>
</dbReference>
<evidence type="ECO:0000313" key="2">
    <source>
        <dbReference type="Proteomes" id="UP000005143"/>
    </source>
</evidence>
<protein>
    <recommendedName>
        <fullName evidence="3">Cyclase/dehydrase</fullName>
    </recommendedName>
</protein>
<dbReference type="Proteomes" id="UP000005143">
    <property type="component" value="Unassembled WGS sequence"/>
</dbReference>
<dbReference type="AlphaFoldDB" id="H0E183"/>
<dbReference type="InterPro" id="IPR019587">
    <property type="entry name" value="Polyketide_cyclase/dehydratase"/>
</dbReference>
<keyword evidence="2" id="KW-1185">Reference proteome</keyword>